<proteinExistence type="predicted"/>
<accession>B7G3J8</accession>
<dbReference type="RefSeq" id="XP_002181628.1">
    <property type="nucleotide sequence ID" value="XM_002181592.1"/>
</dbReference>
<keyword evidence="3" id="KW-1185">Reference proteome</keyword>
<reference evidence="2 3" key="1">
    <citation type="journal article" date="2008" name="Nature">
        <title>The Phaeodactylum genome reveals the evolutionary history of diatom genomes.</title>
        <authorList>
            <person name="Bowler C."/>
            <person name="Allen A.E."/>
            <person name="Badger J.H."/>
            <person name="Grimwood J."/>
            <person name="Jabbari K."/>
            <person name="Kuo A."/>
            <person name="Maheswari U."/>
            <person name="Martens C."/>
            <person name="Maumus F."/>
            <person name="Otillar R.P."/>
            <person name="Rayko E."/>
            <person name="Salamov A."/>
            <person name="Vandepoele K."/>
            <person name="Beszteri B."/>
            <person name="Gruber A."/>
            <person name="Heijde M."/>
            <person name="Katinka M."/>
            <person name="Mock T."/>
            <person name="Valentin K."/>
            <person name="Verret F."/>
            <person name="Berges J.A."/>
            <person name="Brownlee C."/>
            <person name="Cadoret J.P."/>
            <person name="Chiovitti A."/>
            <person name="Choi C.J."/>
            <person name="Coesel S."/>
            <person name="De Martino A."/>
            <person name="Detter J.C."/>
            <person name="Durkin C."/>
            <person name="Falciatore A."/>
            <person name="Fournet J."/>
            <person name="Haruta M."/>
            <person name="Huysman M.J."/>
            <person name="Jenkins B.D."/>
            <person name="Jiroutova K."/>
            <person name="Jorgensen R.E."/>
            <person name="Joubert Y."/>
            <person name="Kaplan A."/>
            <person name="Kroger N."/>
            <person name="Kroth P.G."/>
            <person name="La Roche J."/>
            <person name="Lindquist E."/>
            <person name="Lommer M."/>
            <person name="Martin-Jezequel V."/>
            <person name="Lopez P.J."/>
            <person name="Lucas S."/>
            <person name="Mangogna M."/>
            <person name="McGinnis K."/>
            <person name="Medlin L.K."/>
            <person name="Montsant A."/>
            <person name="Oudot-Le Secq M.P."/>
            <person name="Napoli C."/>
            <person name="Obornik M."/>
            <person name="Parker M.S."/>
            <person name="Petit J.L."/>
            <person name="Porcel B.M."/>
            <person name="Poulsen N."/>
            <person name="Robison M."/>
            <person name="Rychlewski L."/>
            <person name="Rynearson T.A."/>
            <person name="Schmutz J."/>
            <person name="Shapiro H."/>
            <person name="Siaut M."/>
            <person name="Stanley M."/>
            <person name="Sussman M.R."/>
            <person name="Taylor A.R."/>
            <person name="Vardi A."/>
            <person name="von Dassow P."/>
            <person name="Vyverman W."/>
            <person name="Willis A."/>
            <person name="Wyrwicz L.S."/>
            <person name="Rokhsar D.S."/>
            <person name="Weissenbach J."/>
            <person name="Armbrust E.V."/>
            <person name="Green B.R."/>
            <person name="Van de Peer Y."/>
            <person name="Grigoriev I.V."/>
        </authorList>
    </citation>
    <scope>NUCLEOTIDE SEQUENCE [LARGE SCALE GENOMIC DNA]</scope>
    <source>
        <strain evidence="2 3">CCAP 1055/1</strain>
    </source>
</reference>
<dbReference type="EMBL" id="CM000615">
    <property type="protein sequence ID" value="EEC46842.1"/>
    <property type="molecule type" value="Genomic_DNA"/>
</dbReference>
<evidence type="ECO:0000313" key="2">
    <source>
        <dbReference type="EMBL" id="EEC46842.1"/>
    </source>
</evidence>
<dbReference type="PaxDb" id="2850-Phatr47495"/>
<feature type="region of interest" description="Disordered" evidence="1">
    <location>
        <begin position="15"/>
        <end position="45"/>
    </location>
</feature>
<protein>
    <submittedName>
        <fullName evidence="2">Uncharacterized protein</fullName>
    </submittedName>
</protein>
<dbReference type="Proteomes" id="UP000000759">
    <property type="component" value="Chromosome 13"/>
</dbReference>
<dbReference type="KEGG" id="pti:PHATRDRAFT_47495"/>
<gene>
    <name evidence="2" type="ORF">PHATRDRAFT_47495</name>
</gene>
<reference evidence="3" key="2">
    <citation type="submission" date="2008-08" db="EMBL/GenBank/DDBJ databases">
        <authorList>
            <consortium name="Diatom Consortium"/>
            <person name="Grigoriev I."/>
            <person name="Grimwood J."/>
            <person name="Kuo A."/>
            <person name="Otillar R.P."/>
            <person name="Salamov A."/>
            <person name="Detter J.C."/>
            <person name="Lindquist E."/>
            <person name="Shapiro H."/>
            <person name="Lucas S."/>
            <person name="Glavina del Rio T."/>
            <person name="Pitluck S."/>
            <person name="Rokhsar D."/>
            <person name="Bowler C."/>
        </authorList>
    </citation>
    <scope>GENOME REANNOTATION</scope>
    <source>
        <strain evidence="3">CCAP 1055/1</strain>
    </source>
</reference>
<dbReference type="InParanoid" id="B7G3J8"/>
<sequence>MTTIGTSIVKAIDNPVGSTRPPSVAQSASFTGHRPVTPPASIQGAPASERPRMIVLDDLDVLIAPSPDAARILAQVLAILMDTCNVLEGLDRGRGPPTVVISMQVPEFQSKYAPVWSHFVSVHLEIEAVEEECPTLTQWQLMEGEDMVVISAWAIQRKPMQKGDDKVASSIAIKFAMVQTPQGNYIRWKEDSKEEKHIT</sequence>
<evidence type="ECO:0000256" key="1">
    <source>
        <dbReference type="SAM" id="MobiDB-lite"/>
    </source>
</evidence>
<dbReference type="GeneID" id="7202275"/>
<feature type="compositionally biased region" description="Polar residues" evidence="1">
    <location>
        <begin position="16"/>
        <end position="30"/>
    </location>
</feature>
<name>B7G3J8_PHATC</name>
<organism evidence="2 3">
    <name type="scientific">Phaeodactylum tricornutum (strain CCAP 1055/1)</name>
    <dbReference type="NCBI Taxonomy" id="556484"/>
    <lineage>
        <taxon>Eukaryota</taxon>
        <taxon>Sar</taxon>
        <taxon>Stramenopiles</taxon>
        <taxon>Ochrophyta</taxon>
        <taxon>Bacillariophyta</taxon>
        <taxon>Bacillariophyceae</taxon>
        <taxon>Bacillariophycidae</taxon>
        <taxon>Naviculales</taxon>
        <taxon>Phaeodactylaceae</taxon>
        <taxon>Phaeodactylum</taxon>
    </lineage>
</organism>
<dbReference type="AlphaFoldDB" id="B7G3J8"/>
<evidence type="ECO:0000313" key="3">
    <source>
        <dbReference type="Proteomes" id="UP000000759"/>
    </source>
</evidence>